<reference evidence="3" key="2">
    <citation type="submission" date="2025-09" db="UniProtKB">
        <authorList>
            <consortium name="Ensembl"/>
        </authorList>
    </citation>
    <scope>IDENTIFICATION</scope>
</reference>
<dbReference type="GeneID" id="107082643"/>
<dbReference type="CTD" id="558832"/>
<name>A0A3Q2GDK0_CYPVA</name>
<accession>A0A3Q2GDK0</accession>
<dbReference type="PANTHER" id="PTHR11220:SF24">
    <property type="entry name" value="HEME-BINDING PROTEIN 1"/>
    <property type="match status" value="1"/>
</dbReference>
<dbReference type="GO" id="GO:0020037">
    <property type="term" value="F:heme binding"/>
    <property type="evidence" value="ECO:0007669"/>
    <property type="project" value="TreeGrafter"/>
</dbReference>
<sequence length="247" mass="28386">MALISLEDLEGLDDEQLDDDISDAPEPMAEEEQDRLLSHWQAVASTHQVSVPAEMTGPIQEMTRNSQQTEPLPFGVLSRHEKMGEVLYEERIYPAGNWVSVTRGEELYEQSISLAFMKLMRFICKENSSGQYLGMTVPVVSSIQMQDCETFEKKVETAFFLPARFQSNVPQSLDSDITITHREPFRVIARTFYGTTTEQTVSSQIRLLWELLGVSDGFHRNRYMVAAYDNPAAPRRRNEIWFLHRNM</sequence>
<dbReference type="STRING" id="28743.ENSCVAP00000023475"/>
<protein>
    <submittedName>
        <fullName evidence="3">Heme-binding protein soul4</fullName>
    </submittedName>
</protein>
<evidence type="ECO:0000313" key="4">
    <source>
        <dbReference type="Proteomes" id="UP000265020"/>
    </source>
</evidence>
<reference evidence="3" key="1">
    <citation type="submission" date="2025-08" db="UniProtKB">
        <authorList>
            <consortium name="Ensembl"/>
        </authorList>
    </citation>
    <scope>IDENTIFICATION</scope>
</reference>
<dbReference type="InterPro" id="IPR011256">
    <property type="entry name" value="Reg_factor_effector_dom_sf"/>
</dbReference>
<dbReference type="OMA" id="PAGHWAC"/>
<proteinExistence type="inferred from homology"/>
<dbReference type="PANTHER" id="PTHR11220">
    <property type="entry name" value="HEME-BINDING PROTEIN-RELATED"/>
    <property type="match status" value="1"/>
</dbReference>
<organism evidence="3 4">
    <name type="scientific">Cyprinodon variegatus</name>
    <name type="common">Sheepshead minnow</name>
    <dbReference type="NCBI Taxonomy" id="28743"/>
    <lineage>
        <taxon>Eukaryota</taxon>
        <taxon>Metazoa</taxon>
        <taxon>Chordata</taxon>
        <taxon>Craniata</taxon>
        <taxon>Vertebrata</taxon>
        <taxon>Euteleostomi</taxon>
        <taxon>Actinopterygii</taxon>
        <taxon>Neopterygii</taxon>
        <taxon>Teleostei</taxon>
        <taxon>Neoteleostei</taxon>
        <taxon>Acanthomorphata</taxon>
        <taxon>Ovalentaria</taxon>
        <taxon>Atherinomorphae</taxon>
        <taxon>Cyprinodontiformes</taxon>
        <taxon>Cyprinodontidae</taxon>
        <taxon>Cyprinodon</taxon>
    </lineage>
</organism>
<evidence type="ECO:0000313" key="3">
    <source>
        <dbReference type="Ensembl" id="ENSCVAP00000023475.1"/>
    </source>
</evidence>
<dbReference type="GeneTree" id="ENSGT00940000165109"/>
<evidence type="ECO:0000256" key="1">
    <source>
        <dbReference type="ARBA" id="ARBA00009817"/>
    </source>
</evidence>
<feature type="compositionally biased region" description="Acidic residues" evidence="2">
    <location>
        <begin position="7"/>
        <end position="30"/>
    </location>
</feature>
<evidence type="ECO:0000256" key="2">
    <source>
        <dbReference type="SAM" id="MobiDB-lite"/>
    </source>
</evidence>
<keyword evidence="4" id="KW-1185">Reference proteome</keyword>
<dbReference type="RefSeq" id="XP_015226915.1">
    <property type="nucleotide sequence ID" value="XM_015371429.1"/>
</dbReference>
<comment type="similarity">
    <text evidence="1">Belongs to the HEBP family.</text>
</comment>
<dbReference type="InterPro" id="IPR006917">
    <property type="entry name" value="SOUL_heme-bd"/>
</dbReference>
<dbReference type="AlphaFoldDB" id="A0A3Q2GDK0"/>
<feature type="region of interest" description="Disordered" evidence="2">
    <location>
        <begin position="1"/>
        <end position="30"/>
    </location>
</feature>
<dbReference type="SUPFAM" id="SSF55136">
    <property type="entry name" value="Probable bacterial effector-binding domain"/>
    <property type="match status" value="1"/>
</dbReference>
<dbReference type="Ensembl" id="ENSCVAT00000006667.1">
    <property type="protein sequence ID" value="ENSCVAP00000023475.1"/>
    <property type="gene ID" value="ENSCVAG00000006842.1"/>
</dbReference>
<dbReference type="Proteomes" id="UP000265020">
    <property type="component" value="Unassembled WGS sequence"/>
</dbReference>
<dbReference type="OrthoDB" id="9944327at2759"/>
<dbReference type="Pfam" id="PF04832">
    <property type="entry name" value="SOUL"/>
    <property type="match status" value="1"/>
</dbReference>
<dbReference type="Gene3D" id="3.20.80.10">
    <property type="entry name" value="Regulatory factor, effector binding domain"/>
    <property type="match status" value="1"/>
</dbReference>